<keyword evidence="2" id="KW-1185">Reference proteome</keyword>
<gene>
    <name evidence="1" type="ORF">SLEP1_g25236</name>
</gene>
<evidence type="ECO:0000313" key="1">
    <source>
        <dbReference type="EMBL" id="GKV14340.1"/>
    </source>
</evidence>
<comment type="caution">
    <text evidence="1">The sequence shown here is derived from an EMBL/GenBank/DDBJ whole genome shotgun (WGS) entry which is preliminary data.</text>
</comment>
<evidence type="ECO:0000313" key="2">
    <source>
        <dbReference type="Proteomes" id="UP001054252"/>
    </source>
</evidence>
<sequence length="75" mass="8672">MYIDPTVPWNHKTIDCLAECHAPEPKSEARQTPCTREWVPQMHKTRNLSNSHLIPQKSKDQIYNFSGIIKSPITI</sequence>
<dbReference type="EMBL" id="BPVZ01000040">
    <property type="protein sequence ID" value="GKV14340.1"/>
    <property type="molecule type" value="Genomic_DNA"/>
</dbReference>
<name>A0AAV5JUB3_9ROSI</name>
<dbReference type="AlphaFoldDB" id="A0AAV5JUB3"/>
<organism evidence="1 2">
    <name type="scientific">Rubroshorea leprosula</name>
    <dbReference type="NCBI Taxonomy" id="152421"/>
    <lineage>
        <taxon>Eukaryota</taxon>
        <taxon>Viridiplantae</taxon>
        <taxon>Streptophyta</taxon>
        <taxon>Embryophyta</taxon>
        <taxon>Tracheophyta</taxon>
        <taxon>Spermatophyta</taxon>
        <taxon>Magnoliopsida</taxon>
        <taxon>eudicotyledons</taxon>
        <taxon>Gunneridae</taxon>
        <taxon>Pentapetalae</taxon>
        <taxon>rosids</taxon>
        <taxon>malvids</taxon>
        <taxon>Malvales</taxon>
        <taxon>Dipterocarpaceae</taxon>
        <taxon>Rubroshorea</taxon>
    </lineage>
</organism>
<reference evidence="1 2" key="1">
    <citation type="journal article" date="2021" name="Commun. Biol.">
        <title>The genome of Shorea leprosula (Dipterocarpaceae) highlights the ecological relevance of drought in aseasonal tropical rainforests.</title>
        <authorList>
            <person name="Ng K.K.S."/>
            <person name="Kobayashi M.J."/>
            <person name="Fawcett J.A."/>
            <person name="Hatakeyama M."/>
            <person name="Paape T."/>
            <person name="Ng C.H."/>
            <person name="Ang C.C."/>
            <person name="Tnah L.H."/>
            <person name="Lee C.T."/>
            <person name="Nishiyama T."/>
            <person name="Sese J."/>
            <person name="O'Brien M.J."/>
            <person name="Copetti D."/>
            <person name="Mohd Noor M.I."/>
            <person name="Ong R.C."/>
            <person name="Putra M."/>
            <person name="Sireger I.Z."/>
            <person name="Indrioko S."/>
            <person name="Kosugi Y."/>
            <person name="Izuno A."/>
            <person name="Isagi Y."/>
            <person name="Lee S.L."/>
            <person name="Shimizu K.K."/>
        </authorList>
    </citation>
    <scope>NUCLEOTIDE SEQUENCE [LARGE SCALE GENOMIC DNA]</scope>
    <source>
        <strain evidence="1">214</strain>
    </source>
</reference>
<accession>A0AAV5JUB3</accession>
<proteinExistence type="predicted"/>
<dbReference type="Proteomes" id="UP001054252">
    <property type="component" value="Unassembled WGS sequence"/>
</dbReference>
<protein>
    <submittedName>
        <fullName evidence="1">Uncharacterized protein</fullName>
    </submittedName>
</protein>